<keyword evidence="3" id="KW-0813">Transport</keyword>
<comment type="subcellular location">
    <subcellularLocation>
        <location evidence="1">Cell membrane</location>
        <topology evidence="1">Multi-pass membrane protein</topology>
    </subcellularLocation>
</comment>
<evidence type="ECO:0000256" key="4">
    <source>
        <dbReference type="ARBA" id="ARBA00022475"/>
    </source>
</evidence>
<dbReference type="EMBL" id="JQCB01000005">
    <property type="protein sequence ID" value="KRN96104.1"/>
    <property type="molecule type" value="Genomic_DNA"/>
</dbReference>
<feature type="transmembrane region" description="Helical" evidence="8">
    <location>
        <begin position="65"/>
        <end position="83"/>
    </location>
</feature>
<feature type="transmembrane region" description="Helical" evidence="8">
    <location>
        <begin position="295"/>
        <end position="322"/>
    </location>
</feature>
<evidence type="ECO:0000313" key="9">
    <source>
        <dbReference type="EMBL" id="KRN96104.1"/>
    </source>
</evidence>
<evidence type="ECO:0000256" key="2">
    <source>
        <dbReference type="ARBA" id="ARBA00009773"/>
    </source>
</evidence>
<evidence type="ECO:0000313" key="10">
    <source>
        <dbReference type="Proteomes" id="UP000051139"/>
    </source>
</evidence>
<dbReference type="PANTHER" id="PTHR21716:SF53">
    <property type="entry name" value="PERMEASE PERM-RELATED"/>
    <property type="match status" value="1"/>
</dbReference>
<keyword evidence="6 8" id="KW-1133">Transmembrane helix</keyword>
<keyword evidence="7 8" id="KW-0472">Membrane</keyword>
<dbReference type="Proteomes" id="UP000051139">
    <property type="component" value="Unassembled WGS sequence"/>
</dbReference>
<protein>
    <submittedName>
        <fullName evidence="9">Transport protein</fullName>
    </submittedName>
</protein>
<dbReference type="GO" id="GO:0055085">
    <property type="term" value="P:transmembrane transport"/>
    <property type="evidence" value="ECO:0007669"/>
    <property type="project" value="TreeGrafter"/>
</dbReference>
<feature type="transmembrane region" description="Helical" evidence="8">
    <location>
        <begin position="256"/>
        <end position="289"/>
    </location>
</feature>
<feature type="transmembrane region" description="Helical" evidence="8">
    <location>
        <begin position="103"/>
        <end position="124"/>
    </location>
</feature>
<comment type="caution">
    <text evidence="9">The sequence shown here is derived from an EMBL/GenBank/DDBJ whole genome shotgun (WGS) entry which is preliminary data.</text>
</comment>
<keyword evidence="4" id="KW-1003">Cell membrane</keyword>
<dbReference type="PATRIC" id="fig|348151.3.peg.1531"/>
<keyword evidence="5 8" id="KW-0812">Transmembrane</keyword>
<evidence type="ECO:0000256" key="7">
    <source>
        <dbReference type="ARBA" id="ARBA00023136"/>
    </source>
</evidence>
<organism evidence="9 10">
    <name type="scientific">Furfurilactobacillus siliginis</name>
    <dbReference type="NCBI Taxonomy" id="348151"/>
    <lineage>
        <taxon>Bacteria</taxon>
        <taxon>Bacillati</taxon>
        <taxon>Bacillota</taxon>
        <taxon>Bacilli</taxon>
        <taxon>Lactobacillales</taxon>
        <taxon>Lactobacillaceae</taxon>
        <taxon>Furfurilactobacillus</taxon>
    </lineage>
</organism>
<dbReference type="STRING" id="348151.IV55_GL001484"/>
<dbReference type="AlphaFoldDB" id="A0A0R2L2S9"/>
<evidence type="ECO:0000256" key="6">
    <source>
        <dbReference type="ARBA" id="ARBA00022989"/>
    </source>
</evidence>
<dbReference type="GO" id="GO:0005886">
    <property type="term" value="C:plasma membrane"/>
    <property type="evidence" value="ECO:0007669"/>
    <property type="project" value="UniProtKB-SubCell"/>
</dbReference>
<dbReference type="PANTHER" id="PTHR21716">
    <property type="entry name" value="TRANSMEMBRANE PROTEIN"/>
    <property type="match status" value="1"/>
</dbReference>
<accession>A0A0R2L2S9</accession>
<name>A0A0R2L2S9_9LACO</name>
<dbReference type="InterPro" id="IPR002549">
    <property type="entry name" value="AI-2E-like"/>
</dbReference>
<evidence type="ECO:0000256" key="3">
    <source>
        <dbReference type="ARBA" id="ARBA00022448"/>
    </source>
</evidence>
<evidence type="ECO:0000256" key="8">
    <source>
        <dbReference type="SAM" id="Phobius"/>
    </source>
</evidence>
<reference evidence="9 10" key="1">
    <citation type="journal article" date="2015" name="Genome Announc.">
        <title>Expanding the biotechnology potential of lactobacilli through comparative genomics of 213 strains and associated genera.</title>
        <authorList>
            <person name="Sun Z."/>
            <person name="Harris H.M."/>
            <person name="McCann A."/>
            <person name="Guo C."/>
            <person name="Argimon S."/>
            <person name="Zhang W."/>
            <person name="Yang X."/>
            <person name="Jeffery I.B."/>
            <person name="Cooney J.C."/>
            <person name="Kagawa T.F."/>
            <person name="Liu W."/>
            <person name="Song Y."/>
            <person name="Salvetti E."/>
            <person name="Wrobel A."/>
            <person name="Rasinkangas P."/>
            <person name="Parkhill J."/>
            <person name="Rea M.C."/>
            <person name="O'Sullivan O."/>
            <person name="Ritari J."/>
            <person name="Douillard F.P."/>
            <person name="Paul Ross R."/>
            <person name="Yang R."/>
            <person name="Briner A.E."/>
            <person name="Felis G.E."/>
            <person name="de Vos W.M."/>
            <person name="Barrangou R."/>
            <person name="Klaenhammer T.R."/>
            <person name="Caufield P.W."/>
            <person name="Cui Y."/>
            <person name="Zhang H."/>
            <person name="O'Toole P.W."/>
        </authorList>
    </citation>
    <scope>NUCLEOTIDE SEQUENCE [LARGE SCALE GENOMIC DNA]</scope>
    <source>
        <strain evidence="9 10">DSM 22696</strain>
    </source>
</reference>
<keyword evidence="10" id="KW-1185">Reference proteome</keyword>
<sequence length="400" mass="45001">MLYCKQSFKPKGGALMAAQQPKRPRFLSGSTARRIITYLVMILLAVAILWILSQIKWIFRPFQQFFAIVGAPIILAGVFYYLLNPIVDWLDRRFKIRRSWSIIGLFILVGGLLAWGLVALIPVLQEQISSLVKNWPHYWDSLLNSSQSFWQDANFKWGRDLLNQYDSQLEKSMSGLIKNTAFSTVGGISSVVGSITTALIALVTFPFLLWYMLRDGRQFPKAVARFLPDRLQPSFLKVLNEMNNQVANYIRGQLTVAFFVALMFYVGYLIIGLKFALVLGIVAGLLNLIPYLGSFLAMVPAVVIGIFISPWMLVKVLIVFIIEQTIEGRLISPLVLGQSLKIHPVTIIIVLLASGKIFGVLGVIFGVPGYAILKVIGSHLYQYWRAQSRWYQSSTNGDDV</sequence>
<comment type="similarity">
    <text evidence="2">Belongs to the autoinducer-2 exporter (AI-2E) (TC 2.A.86) family.</text>
</comment>
<dbReference type="Pfam" id="PF01594">
    <property type="entry name" value="AI-2E_transport"/>
    <property type="match status" value="1"/>
</dbReference>
<evidence type="ECO:0000256" key="1">
    <source>
        <dbReference type="ARBA" id="ARBA00004651"/>
    </source>
</evidence>
<feature type="transmembrane region" description="Helical" evidence="8">
    <location>
        <begin position="35"/>
        <end position="59"/>
    </location>
</feature>
<evidence type="ECO:0000256" key="5">
    <source>
        <dbReference type="ARBA" id="ARBA00022692"/>
    </source>
</evidence>
<feature type="transmembrane region" description="Helical" evidence="8">
    <location>
        <begin position="188"/>
        <end position="211"/>
    </location>
</feature>
<gene>
    <name evidence="9" type="ORF">IV55_GL001484</name>
</gene>
<proteinExistence type="inferred from homology"/>